<reference evidence="5" key="3">
    <citation type="journal article" date="2020" name="Mol. Plant Microbe Interact.">
        <title>Complete genome sequences of four natural Pseudomonas isolates that catabolize a wide range of aromatic compounds relevant to lignin valorization.</title>
        <authorList>
            <person name="Hatmaker E.A."/>
            <person name="Presle G."/>
            <person name="Cannon O."/>
            <person name="Guss A.M."/>
            <person name="Elkins J.G."/>
        </authorList>
    </citation>
    <scope>NUCLEOTIDE SEQUENCE</scope>
    <source>
        <strain evidence="5">581</strain>
    </source>
</reference>
<feature type="region of interest" description="Disordered" evidence="1">
    <location>
        <begin position="540"/>
        <end position="877"/>
    </location>
</feature>
<dbReference type="SUPFAM" id="SSF52129">
    <property type="entry name" value="Caspase-like"/>
    <property type="match status" value="1"/>
</dbReference>
<evidence type="ECO:0000256" key="1">
    <source>
        <dbReference type="SAM" id="MobiDB-lite"/>
    </source>
</evidence>
<dbReference type="RefSeq" id="WP_068734013.1">
    <property type="nucleotide sequence ID" value="NZ_CP050292.1"/>
</dbReference>
<feature type="compositionally biased region" description="Pro residues" evidence="1">
    <location>
        <begin position="741"/>
        <end position="861"/>
    </location>
</feature>
<evidence type="ECO:0000313" key="5">
    <source>
        <dbReference type="EMBL" id="QND75177.1"/>
    </source>
</evidence>
<dbReference type="AlphaFoldDB" id="A0A163Z1Y8"/>
<dbReference type="InterPro" id="IPR011600">
    <property type="entry name" value="Pept_C14_caspase"/>
</dbReference>
<organism evidence="4 6">
    <name type="scientific">Tardiphaga robiniae</name>
    <dbReference type="NCBI Taxonomy" id="943830"/>
    <lineage>
        <taxon>Bacteria</taxon>
        <taxon>Pseudomonadati</taxon>
        <taxon>Pseudomonadota</taxon>
        <taxon>Alphaproteobacteria</taxon>
        <taxon>Hyphomicrobiales</taxon>
        <taxon>Nitrobacteraceae</taxon>
        <taxon>Tardiphaga</taxon>
    </lineage>
</organism>
<evidence type="ECO:0000256" key="2">
    <source>
        <dbReference type="SAM" id="SignalP"/>
    </source>
</evidence>
<evidence type="ECO:0000313" key="7">
    <source>
        <dbReference type="Proteomes" id="UP000515291"/>
    </source>
</evidence>
<feature type="chain" id="PRO_5033251554" evidence="2">
    <location>
        <begin position="25"/>
        <end position="877"/>
    </location>
</feature>
<evidence type="ECO:0000313" key="6">
    <source>
        <dbReference type="Proteomes" id="UP000076574"/>
    </source>
</evidence>
<reference evidence="7" key="2">
    <citation type="journal article" date="2020" name="Mol. Plant Microbe">
        <title>Rhizobial microsymbionts of the narrowly endemic Oxytropis species growing in Kamchatka are characterized by significant genetic diversity and possess a set of genes that are associated with T3SS and T6SS secretion systems and can affect the development of symbiosis.</title>
        <authorList>
            <person name="Safronova V."/>
            <person name="Guro P."/>
            <person name="Sazanova A."/>
            <person name="Kuznetsova I."/>
            <person name="Belimov A."/>
            <person name="Yakubov V."/>
            <person name="Chirak E."/>
            <person name="Afonin A."/>
            <person name="Gogolev Y."/>
            <person name="Andronov E."/>
            <person name="Tikhonovich I."/>
        </authorList>
    </citation>
    <scope>NUCLEOTIDE SEQUENCE [LARGE SCALE GENOMIC DNA]</scope>
    <source>
        <strain evidence="7">581</strain>
    </source>
</reference>
<dbReference type="Proteomes" id="UP000076574">
    <property type="component" value="Unassembled WGS sequence"/>
</dbReference>
<feature type="compositionally biased region" description="Low complexity" evidence="1">
    <location>
        <begin position="593"/>
        <end position="612"/>
    </location>
</feature>
<protein>
    <submittedName>
        <fullName evidence="4">Peptidase C14</fullName>
    </submittedName>
</protein>
<accession>A0A163Z1Y8</accession>
<dbReference type="GO" id="GO:0004197">
    <property type="term" value="F:cysteine-type endopeptidase activity"/>
    <property type="evidence" value="ECO:0007669"/>
    <property type="project" value="InterPro"/>
</dbReference>
<dbReference type="EMBL" id="CP050292">
    <property type="protein sequence ID" value="QND75177.1"/>
    <property type="molecule type" value="Genomic_DNA"/>
</dbReference>
<dbReference type="Proteomes" id="UP000515291">
    <property type="component" value="Chromosome"/>
</dbReference>
<dbReference type="InterPro" id="IPR029030">
    <property type="entry name" value="Caspase-like_dom_sf"/>
</dbReference>
<evidence type="ECO:0000259" key="3">
    <source>
        <dbReference type="PROSITE" id="PS50208"/>
    </source>
</evidence>
<keyword evidence="2" id="KW-0732">Signal</keyword>
<feature type="signal peptide" evidence="2">
    <location>
        <begin position="1"/>
        <end position="24"/>
    </location>
</feature>
<dbReference type="Gene3D" id="3.40.50.1460">
    <property type="match status" value="1"/>
</dbReference>
<keyword evidence="6" id="KW-1185">Reference proteome</keyword>
<gene>
    <name evidence="4" type="ORF">A4A58_28135</name>
    <name evidence="5" type="ORF">HB776_31180</name>
</gene>
<dbReference type="OrthoDB" id="9816009at2"/>
<feature type="compositionally biased region" description="Low complexity" evidence="1">
    <location>
        <begin position="553"/>
        <end position="583"/>
    </location>
</feature>
<feature type="domain" description="Caspase family p20" evidence="3">
    <location>
        <begin position="28"/>
        <end position="107"/>
    </location>
</feature>
<reference evidence="4 6" key="1">
    <citation type="submission" date="2016-03" db="EMBL/GenBank/DDBJ databases">
        <title>Microsymbionts genomes from the relict species Vavilovia formosa (Stev.) Fed.</title>
        <authorList>
            <person name="Kopat V."/>
            <person name="Chirak E."/>
            <person name="Kimeklis A."/>
            <person name="Andronov E."/>
        </authorList>
    </citation>
    <scope>NUCLEOTIDE SEQUENCE [LARGE SCALE GENOMIC DNA]</scope>
    <source>
        <strain evidence="4 6">Vaf07</strain>
    </source>
</reference>
<name>A0A163Z1Y8_9BRAD</name>
<dbReference type="PANTHER" id="PTHR22576:SF37">
    <property type="entry name" value="MUCOSA-ASSOCIATED LYMPHOID TISSUE LYMPHOMA TRANSLOCATION PROTEIN 1"/>
    <property type="match status" value="1"/>
</dbReference>
<dbReference type="STRING" id="943830.A4A58_28135"/>
<dbReference type="EMBL" id="LVYV01000014">
    <property type="protein sequence ID" value="KZD22827.1"/>
    <property type="molecule type" value="Genomic_DNA"/>
</dbReference>
<dbReference type="KEGG" id="trb:HB776_31180"/>
<dbReference type="InterPro" id="IPR052039">
    <property type="entry name" value="Caspase-related_regulators"/>
</dbReference>
<dbReference type="PROSITE" id="PS50208">
    <property type="entry name" value="CASPASE_P20"/>
    <property type="match status" value="1"/>
</dbReference>
<dbReference type="InterPro" id="IPR001309">
    <property type="entry name" value="Pept_C14_p20"/>
</dbReference>
<feature type="compositionally biased region" description="Low complexity" evidence="1">
    <location>
        <begin position="663"/>
        <end position="688"/>
    </location>
</feature>
<dbReference type="PANTHER" id="PTHR22576">
    <property type="entry name" value="MUCOSA ASSOCIATED LYMPHOID TISSUE LYMPHOMA TRANSLOCATION PROTEIN 1/PARACASPASE"/>
    <property type="match status" value="1"/>
</dbReference>
<sequence length="877" mass="89659">MTSISKFAAFLLALMLVGGSSSNAAPSERRIALVIGNANYQAGALPTPANDAGLIAQTLQAAGFDVTGARDLDQDSLRRTFREFLDKASSSGPETVTFIYLGGYGLQLEGENYFVPVDAKIARDVNISAEALRLSDYMAPLAALKLKASMVVLDIARANPFAKTGAPLTGGLALVEPEQGMFIAFNSAPGTVAPAEAGPYSAYAQALAEMMREGGLRVEDLFSRIRLRVNETTKGAEVPWNASKLEAPFYFFDRAPDAPPPAISREQTSAIRSRPLRDFSSQEAYLAAVDRDTLEDYEAFLAAYPDDPMARRVRAIVAARREAITWRRTRGVNTPPAYWSYLRRYPRGAHADDARRRLAYLSASFEPPPQFSVITYDVPPPPPEEVIYVERPVLMFDDPDFGFAPPPPPPIIFLPPRPVYFVDLPPPPPPIYAFILPVPDYSPVPVWVRPPEYVAPPPSNIIYNNIHNTVVVNNTTNVVTITNPSGQAQTLAPAPAAPVQGVAQAPVPSSRVDGLIAAGVAGAGAAALLAPSLPPSVATKAALAPNPPPVQAPKPAVSAQPAPSQAQSTPATGPTPLPGAVGPDGKPVPGALSPAGTKSAPATTGPAPTSPTNVAPGAPPLTAVKPGTPPASAAPLTPNAINKPPGQTLPGANGQPLPPVPGSAPGASPASGAKSSPAATPVPVAPSANKPGSALPGTDGQPHPPVTSPKASPPIGAKSSQTPGPAPAVPAAPNSATKPGATPPAARPAPPPPPAARPAPPPPPAARPAPPPPPAARPAPPPPPVARPAPPPPPAARPAPPPPPAARPAPPPPPAARPAPPPPPAARPAPPPPPAARPAPPPPPAARPAPPPPPAARPAPPTAKCVLPNGQPCPPPR</sequence>
<proteinExistence type="predicted"/>
<dbReference type="GO" id="GO:0006508">
    <property type="term" value="P:proteolysis"/>
    <property type="evidence" value="ECO:0007669"/>
    <property type="project" value="InterPro"/>
</dbReference>
<dbReference type="Pfam" id="PF00656">
    <property type="entry name" value="Peptidase_C14"/>
    <property type="match status" value="1"/>
</dbReference>
<evidence type="ECO:0000313" key="4">
    <source>
        <dbReference type="EMBL" id="KZD22827.1"/>
    </source>
</evidence>